<dbReference type="EMBL" id="FNAI01000001">
    <property type="protein sequence ID" value="SDD43044.1"/>
    <property type="molecule type" value="Genomic_DNA"/>
</dbReference>
<dbReference type="PANTHER" id="PTHR43821:SF1">
    <property type="entry name" value="NAD(P)H NITROREDUCTASE YDJA-RELATED"/>
    <property type="match status" value="1"/>
</dbReference>
<evidence type="ECO:0000256" key="6">
    <source>
        <dbReference type="ARBA" id="ARBA00023002"/>
    </source>
</evidence>
<evidence type="ECO:0000313" key="10">
    <source>
        <dbReference type="Proteomes" id="UP000199072"/>
    </source>
</evidence>
<evidence type="ECO:0000256" key="7">
    <source>
        <dbReference type="ARBA" id="ARBA00023027"/>
    </source>
</evidence>
<dbReference type="RefSeq" id="WP_091144348.1">
    <property type="nucleotide sequence ID" value="NZ_FNAI01000001.1"/>
</dbReference>
<dbReference type="InterPro" id="IPR000415">
    <property type="entry name" value="Nitroreductase-like"/>
</dbReference>
<accession>A0A1G6UP78</accession>
<evidence type="ECO:0000256" key="3">
    <source>
        <dbReference type="ARBA" id="ARBA00022630"/>
    </source>
</evidence>
<dbReference type="Pfam" id="PF00881">
    <property type="entry name" value="Nitroreductase"/>
    <property type="match status" value="1"/>
</dbReference>
<dbReference type="Gene3D" id="3.40.109.10">
    <property type="entry name" value="NADH Oxidase"/>
    <property type="match status" value="1"/>
</dbReference>
<sequence>MDSATFVALSNTIKARRTIKANMMNGQKAPNAHIAALLELADWAPTHAYTEPWRFIVYENPAEFCAQHAEVYKASVSADDFNPTVYNNLTHQGDLASHVVLAIMQRSALAKIPLFEEEAAVSSAIQNILLGATALNMASFWSTGGAALKPAMKDFLQLREEDRLMGVLYLGYADVHPEGKRTIALEDKIKWVK</sequence>
<keyword evidence="7" id="KW-0520">NAD</keyword>
<keyword evidence="6" id="KW-0560">Oxidoreductase</keyword>
<dbReference type="GO" id="GO:0016491">
    <property type="term" value="F:oxidoreductase activity"/>
    <property type="evidence" value="ECO:0007669"/>
    <property type="project" value="UniProtKB-KW"/>
</dbReference>
<dbReference type="InterPro" id="IPR052530">
    <property type="entry name" value="NAD(P)H_nitroreductase"/>
</dbReference>
<gene>
    <name evidence="9" type="ORF">SAMN05216464_101712</name>
</gene>
<dbReference type="InterPro" id="IPR029479">
    <property type="entry name" value="Nitroreductase"/>
</dbReference>
<protein>
    <submittedName>
        <fullName evidence="9">Nitroreductase</fullName>
    </submittedName>
</protein>
<dbReference type="STRING" id="1391627.SAMN05216464_101712"/>
<comment type="cofactor">
    <cofactor evidence="1">
        <name>FMN</name>
        <dbReference type="ChEBI" id="CHEBI:58210"/>
    </cofactor>
</comment>
<comment type="similarity">
    <text evidence="2">Belongs to the nitroreductase family.</text>
</comment>
<dbReference type="InterPro" id="IPR026021">
    <property type="entry name" value="YdjA-like"/>
</dbReference>
<keyword evidence="4" id="KW-0288">FMN</keyword>
<dbReference type="OrthoDB" id="9804207at2"/>
<evidence type="ECO:0000256" key="2">
    <source>
        <dbReference type="ARBA" id="ARBA00007118"/>
    </source>
</evidence>
<keyword evidence="3" id="KW-0285">Flavoprotein</keyword>
<dbReference type="SUPFAM" id="SSF55469">
    <property type="entry name" value="FMN-dependent nitroreductase-like"/>
    <property type="match status" value="1"/>
</dbReference>
<keyword evidence="10" id="KW-1185">Reference proteome</keyword>
<feature type="domain" description="Nitroreductase" evidence="8">
    <location>
        <begin position="13"/>
        <end position="172"/>
    </location>
</feature>
<dbReference type="PANTHER" id="PTHR43821">
    <property type="entry name" value="NAD(P)H NITROREDUCTASE YDJA-RELATED"/>
    <property type="match status" value="1"/>
</dbReference>
<dbReference type="Proteomes" id="UP000199072">
    <property type="component" value="Unassembled WGS sequence"/>
</dbReference>
<evidence type="ECO:0000259" key="8">
    <source>
        <dbReference type="Pfam" id="PF00881"/>
    </source>
</evidence>
<proteinExistence type="inferred from homology"/>
<evidence type="ECO:0000256" key="1">
    <source>
        <dbReference type="ARBA" id="ARBA00001917"/>
    </source>
</evidence>
<keyword evidence="5" id="KW-0521">NADP</keyword>
<reference evidence="9 10" key="1">
    <citation type="submission" date="2016-10" db="EMBL/GenBank/DDBJ databases">
        <authorList>
            <person name="de Groot N.N."/>
        </authorList>
    </citation>
    <scope>NUCLEOTIDE SEQUENCE [LARGE SCALE GENOMIC DNA]</scope>
    <source>
        <strain evidence="9 10">47C3B</strain>
    </source>
</reference>
<dbReference type="AlphaFoldDB" id="A0A1G6UP78"/>
<dbReference type="CDD" id="cd02135">
    <property type="entry name" value="YdjA-like"/>
    <property type="match status" value="1"/>
</dbReference>
<name>A0A1G6UP78_9SPHI</name>
<organism evidence="9 10">
    <name type="scientific">Mucilaginibacter pineti</name>
    <dbReference type="NCBI Taxonomy" id="1391627"/>
    <lineage>
        <taxon>Bacteria</taxon>
        <taxon>Pseudomonadati</taxon>
        <taxon>Bacteroidota</taxon>
        <taxon>Sphingobacteriia</taxon>
        <taxon>Sphingobacteriales</taxon>
        <taxon>Sphingobacteriaceae</taxon>
        <taxon>Mucilaginibacter</taxon>
    </lineage>
</organism>
<evidence type="ECO:0000256" key="4">
    <source>
        <dbReference type="ARBA" id="ARBA00022643"/>
    </source>
</evidence>
<evidence type="ECO:0000313" key="9">
    <source>
        <dbReference type="EMBL" id="SDD43044.1"/>
    </source>
</evidence>
<evidence type="ECO:0000256" key="5">
    <source>
        <dbReference type="ARBA" id="ARBA00022857"/>
    </source>
</evidence>